<keyword evidence="4" id="KW-0479">Metal-binding</keyword>
<dbReference type="InterPro" id="IPR002716">
    <property type="entry name" value="PIN_dom"/>
</dbReference>
<comment type="cofactor">
    <cofactor evidence="1">
        <name>Mg(2+)</name>
        <dbReference type="ChEBI" id="CHEBI:18420"/>
    </cofactor>
</comment>
<keyword evidence="6" id="KW-0460">Magnesium</keyword>
<comment type="similarity">
    <text evidence="7">Belongs to the PINc/VapC protein family.</text>
</comment>
<dbReference type="SUPFAM" id="SSF88723">
    <property type="entry name" value="PIN domain-like"/>
    <property type="match status" value="1"/>
</dbReference>
<evidence type="ECO:0000256" key="3">
    <source>
        <dbReference type="ARBA" id="ARBA00022722"/>
    </source>
</evidence>
<feature type="domain" description="PIN" evidence="8">
    <location>
        <begin position="3"/>
        <end position="126"/>
    </location>
</feature>
<evidence type="ECO:0000256" key="2">
    <source>
        <dbReference type="ARBA" id="ARBA00022649"/>
    </source>
</evidence>
<keyword evidence="10" id="KW-1185">Reference proteome</keyword>
<evidence type="ECO:0000256" key="5">
    <source>
        <dbReference type="ARBA" id="ARBA00022801"/>
    </source>
</evidence>
<dbReference type="PANTHER" id="PTHR33653:SF1">
    <property type="entry name" value="RIBONUCLEASE VAPC2"/>
    <property type="match status" value="1"/>
</dbReference>
<organism evidence="9 10">
    <name type="scientific">Paludisphaera mucosa</name>
    <dbReference type="NCBI Taxonomy" id="3030827"/>
    <lineage>
        <taxon>Bacteria</taxon>
        <taxon>Pseudomonadati</taxon>
        <taxon>Planctomycetota</taxon>
        <taxon>Planctomycetia</taxon>
        <taxon>Isosphaerales</taxon>
        <taxon>Isosphaeraceae</taxon>
        <taxon>Paludisphaera</taxon>
    </lineage>
</organism>
<dbReference type="CDD" id="cd18746">
    <property type="entry name" value="PIN_VapC4-5_FitB-like"/>
    <property type="match status" value="1"/>
</dbReference>
<dbReference type="EMBL" id="JARRAG010000003">
    <property type="protein sequence ID" value="MDG3008105.1"/>
    <property type="molecule type" value="Genomic_DNA"/>
</dbReference>
<evidence type="ECO:0000259" key="8">
    <source>
        <dbReference type="Pfam" id="PF01850"/>
    </source>
</evidence>
<evidence type="ECO:0000256" key="1">
    <source>
        <dbReference type="ARBA" id="ARBA00001946"/>
    </source>
</evidence>
<dbReference type="RefSeq" id="WP_277864432.1">
    <property type="nucleotide sequence ID" value="NZ_JARRAG010000003.1"/>
</dbReference>
<name>A0ABT6FKN4_9BACT</name>
<dbReference type="PANTHER" id="PTHR33653">
    <property type="entry name" value="RIBONUCLEASE VAPC2"/>
    <property type="match status" value="1"/>
</dbReference>
<proteinExistence type="inferred from homology"/>
<comment type="caution">
    <text evidence="9">The sequence shown here is derived from an EMBL/GenBank/DDBJ whole genome shotgun (WGS) entry which is preliminary data.</text>
</comment>
<keyword evidence="3" id="KW-0540">Nuclease</keyword>
<evidence type="ECO:0000313" key="10">
    <source>
        <dbReference type="Proteomes" id="UP001216907"/>
    </source>
</evidence>
<evidence type="ECO:0000256" key="4">
    <source>
        <dbReference type="ARBA" id="ARBA00022723"/>
    </source>
</evidence>
<dbReference type="Proteomes" id="UP001216907">
    <property type="component" value="Unassembled WGS sequence"/>
</dbReference>
<accession>A0ABT6FKN4</accession>
<keyword evidence="2" id="KW-1277">Toxin-antitoxin system</keyword>
<dbReference type="Pfam" id="PF01850">
    <property type="entry name" value="PIN"/>
    <property type="match status" value="1"/>
</dbReference>
<evidence type="ECO:0000256" key="7">
    <source>
        <dbReference type="ARBA" id="ARBA00038093"/>
    </source>
</evidence>
<dbReference type="InterPro" id="IPR029060">
    <property type="entry name" value="PIN-like_dom_sf"/>
</dbReference>
<reference evidence="9 10" key="1">
    <citation type="submission" date="2023-03" db="EMBL/GenBank/DDBJ databases">
        <title>Paludisphaera mucosa sp. nov. a novel planctomycete from northern fen.</title>
        <authorList>
            <person name="Ivanova A."/>
        </authorList>
    </citation>
    <scope>NUCLEOTIDE SEQUENCE [LARGE SCALE GENOMIC DNA]</scope>
    <source>
        <strain evidence="9 10">Pla2</strain>
    </source>
</reference>
<dbReference type="InterPro" id="IPR050556">
    <property type="entry name" value="Type_II_TA_system_RNase"/>
</dbReference>
<evidence type="ECO:0000256" key="6">
    <source>
        <dbReference type="ARBA" id="ARBA00022842"/>
    </source>
</evidence>
<sequence length="146" mass="15695">MKVLLDTCTMAELRKPKPHAAVVAAVSAILDERLFLSVVSVGEIVKGIGLLAAGKKRNELTGWLAALEGQFSERILPIDVETGRIWGELTARAQKKGLVVHAADGLIAATALRHGLHVMTRNEGDFKASGARIVNPWQDGLGLVRR</sequence>
<gene>
    <name evidence="9" type="ORF">PZE19_30435</name>
</gene>
<keyword evidence="5" id="KW-0378">Hydrolase</keyword>
<evidence type="ECO:0000313" key="9">
    <source>
        <dbReference type="EMBL" id="MDG3008105.1"/>
    </source>
</evidence>
<protein>
    <submittedName>
        <fullName evidence="9">Type II toxin-antitoxin system VapC family toxin</fullName>
    </submittedName>
</protein>
<dbReference type="Gene3D" id="3.40.50.1010">
    <property type="entry name" value="5'-nuclease"/>
    <property type="match status" value="1"/>
</dbReference>